<organism evidence="5 6">
    <name type="scientific">Natrarchaeobius chitinivorans</name>
    <dbReference type="NCBI Taxonomy" id="1679083"/>
    <lineage>
        <taxon>Archaea</taxon>
        <taxon>Methanobacteriati</taxon>
        <taxon>Methanobacteriota</taxon>
        <taxon>Stenosarchaea group</taxon>
        <taxon>Halobacteria</taxon>
        <taxon>Halobacteriales</taxon>
        <taxon>Natrialbaceae</taxon>
        <taxon>Natrarchaeobius</taxon>
    </lineage>
</organism>
<feature type="domain" description="Response regulatory" evidence="4">
    <location>
        <begin position="6"/>
        <end position="115"/>
    </location>
</feature>
<evidence type="ECO:0000256" key="3">
    <source>
        <dbReference type="SAM" id="MobiDB-lite"/>
    </source>
</evidence>
<evidence type="ECO:0000256" key="2">
    <source>
        <dbReference type="PROSITE-ProRule" id="PRU00169"/>
    </source>
</evidence>
<evidence type="ECO:0000259" key="4">
    <source>
        <dbReference type="PROSITE" id="PS50110"/>
    </source>
</evidence>
<feature type="modified residue" description="4-aspartylphosphate" evidence="2">
    <location>
        <position position="53"/>
    </location>
</feature>
<dbReference type="SUPFAM" id="SSF52172">
    <property type="entry name" value="CheY-like"/>
    <property type="match status" value="1"/>
</dbReference>
<sequence>MSQKPHVLVVDDQEPLTDLYARWLESDYQVSKAYDGEEAVQKLGSDVDVVLLDRRMPEISGDDVLQTIRENDLDCRIAMVTAVSPDFDIFDLGFDDYLEKPVSEHEVKSSVEKLLRRSEYSSQLQKYFTLVAQKSAIKAEKSQNERENNETYQELSEKVDTLQSEVERSRDQLDEEDLNAIIHDIP</sequence>
<evidence type="ECO:0000313" key="5">
    <source>
        <dbReference type="EMBL" id="RQG90750.1"/>
    </source>
</evidence>
<feature type="region of interest" description="Disordered" evidence="3">
    <location>
        <begin position="139"/>
        <end position="186"/>
    </location>
</feature>
<dbReference type="SMART" id="SM00448">
    <property type="entry name" value="REC"/>
    <property type="match status" value="1"/>
</dbReference>
<protein>
    <submittedName>
        <fullName evidence="5">Response regulator</fullName>
    </submittedName>
</protein>
<proteinExistence type="predicted"/>
<dbReference type="InterPro" id="IPR001789">
    <property type="entry name" value="Sig_transdc_resp-reg_receiver"/>
</dbReference>
<dbReference type="OrthoDB" id="86314at2157"/>
<dbReference type="InterPro" id="IPR013971">
    <property type="entry name" value="HalX_domain"/>
</dbReference>
<dbReference type="InterPro" id="IPR050595">
    <property type="entry name" value="Bact_response_regulator"/>
</dbReference>
<keyword evidence="6" id="KW-1185">Reference proteome</keyword>
<dbReference type="Pfam" id="PF00072">
    <property type="entry name" value="Response_reg"/>
    <property type="match status" value="1"/>
</dbReference>
<dbReference type="EMBL" id="REGA01000024">
    <property type="protein sequence ID" value="RQG90750.1"/>
    <property type="molecule type" value="Genomic_DNA"/>
</dbReference>
<keyword evidence="1 2" id="KW-0597">Phosphoprotein</keyword>
<feature type="compositionally biased region" description="Basic and acidic residues" evidence="3">
    <location>
        <begin position="139"/>
        <end position="172"/>
    </location>
</feature>
<name>A0A3N6M475_NATCH</name>
<dbReference type="Gene3D" id="3.40.50.2300">
    <property type="match status" value="1"/>
</dbReference>
<dbReference type="GO" id="GO:0000160">
    <property type="term" value="P:phosphorelay signal transduction system"/>
    <property type="evidence" value="ECO:0007669"/>
    <property type="project" value="InterPro"/>
</dbReference>
<gene>
    <name evidence="5" type="ORF">EA473_20065</name>
</gene>
<dbReference type="InterPro" id="IPR011006">
    <property type="entry name" value="CheY-like_superfamily"/>
</dbReference>
<dbReference type="Pfam" id="PF08663">
    <property type="entry name" value="HalX"/>
    <property type="match status" value="1"/>
</dbReference>
<dbReference type="PANTHER" id="PTHR44591:SF3">
    <property type="entry name" value="RESPONSE REGULATORY DOMAIN-CONTAINING PROTEIN"/>
    <property type="match status" value="1"/>
</dbReference>
<dbReference type="PROSITE" id="PS50110">
    <property type="entry name" value="RESPONSE_REGULATORY"/>
    <property type="match status" value="1"/>
</dbReference>
<dbReference type="RefSeq" id="WP_124197340.1">
    <property type="nucleotide sequence ID" value="NZ_REGA01000024.1"/>
</dbReference>
<evidence type="ECO:0000256" key="1">
    <source>
        <dbReference type="ARBA" id="ARBA00022553"/>
    </source>
</evidence>
<accession>A0A3N6M475</accession>
<comment type="caution">
    <text evidence="5">The sequence shown here is derived from an EMBL/GenBank/DDBJ whole genome shotgun (WGS) entry which is preliminary data.</text>
</comment>
<evidence type="ECO:0000313" key="6">
    <source>
        <dbReference type="Proteomes" id="UP000282323"/>
    </source>
</evidence>
<reference evidence="5 6" key="1">
    <citation type="submission" date="2018-10" db="EMBL/GenBank/DDBJ databases">
        <title>Natrarchaeobius chitinivorans gen. nov., sp. nov., and Natrarchaeobius haloalkaliphilus sp. nov., alkaliphilic, chitin-utilizing haloarchaea from hypersaline alkaline lakes.</title>
        <authorList>
            <person name="Sorokin D.Y."/>
            <person name="Elcheninov A.G."/>
            <person name="Kostrikina N.A."/>
            <person name="Bale N.J."/>
            <person name="Sinninghe Damste J.S."/>
            <person name="Khijniak T.V."/>
            <person name="Kublanov I.V."/>
            <person name="Toshchakov S.V."/>
        </authorList>
    </citation>
    <scope>NUCLEOTIDE SEQUENCE [LARGE SCALE GENOMIC DNA]</scope>
    <source>
        <strain evidence="5 6">AArcht4T</strain>
    </source>
</reference>
<dbReference type="Proteomes" id="UP000282323">
    <property type="component" value="Unassembled WGS sequence"/>
</dbReference>
<dbReference type="AlphaFoldDB" id="A0A3N6M475"/>
<dbReference type="PANTHER" id="PTHR44591">
    <property type="entry name" value="STRESS RESPONSE REGULATOR PROTEIN 1"/>
    <property type="match status" value="1"/>
</dbReference>